<sequence>MQELVKQRRLNIDGYLDYTADIYRLAARNVWCSVLLNAKEYRQKQTDELYLNGVLIDRTSDFQLVAKHDNPTMRAFSEASVGISKGSGRNSKSTTEERRKGPFLPDGREICRSFNYNSCFRNDCKMMHICAICFSSSHSTLNGHGQPMTKPKNQDVPGCASNSKLVVENKATSAINTLNFEAWCRLLPSDTIDQEFILVGAKNGFKLSTKFGPHYSVNPESYSSKW</sequence>
<keyword evidence="1" id="KW-0479">Metal-binding</keyword>
<feature type="region of interest" description="Disordered" evidence="2">
    <location>
        <begin position="79"/>
        <end position="102"/>
    </location>
</feature>
<gene>
    <name evidence="4" type="ORF">MCOR_42448</name>
</gene>
<evidence type="ECO:0000313" key="5">
    <source>
        <dbReference type="Proteomes" id="UP000507470"/>
    </source>
</evidence>
<dbReference type="OrthoDB" id="6106893at2759"/>
<reference evidence="4 5" key="1">
    <citation type="submission" date="2020-06" db="EMBL/GenBank/DDBJ databases">
        <authorList>
            <person name="Li R."/>
            <person name="Bekaert M."/>
        </authorList>
    </citation>
    <scope>NUCLEOTIDE SEQUENCE [LARGE SCALE GENOMIC DNA]</scope>
    <source>
        <strain evidence="5">wild</strain>
    </source>
</reference>
<protein>
    <recommendedName>
        <fullName evidence="3">C3H1-type domain-containing protein</fullName>
    </recommendedName>
</protein>
<feature type="zinc finger region" description="C3H1-type" evidence="1">
    <location>
        <begin position="105"/>
        <end position="131"/>
    </location>
</feature>
<feature type="domain" description="C3H1-type" evidence="3">
    <location>
        <begin position="105"/>
        <end position="131"/>
    </location>
</feature>
<keyword evidence="1" id="KW-0863">Zinc-finger</keyword>
<organism evidence="4 5">
    <name type="scientific">Mytilus coruscus</name>
    <name type="common">Sea mussel</name>
    <dbReference type="NCBI Taxonomy" id="42192"/>
    <lineage>
        <taxon>Eukaryota</taxon>
        <taxon>Metazoa</taxon>
        <taxon>Spiralia</taxon>
        <taxon>Lophotrochozoa</taxon>
        <taxon>Mollusca</taxon>
        <taxon>Bivalvia</taxon>
        <taxon>Autobranchia</taxon>
        <taxon>Pteriomorphia</taxon>
        <taxon>Mytilida</taxon>
        <taxon>Mytiloidea</taxon>
        <taxon>Mytilidae</taxon>
        <taxon>Mytilinae</taxon>
        <taxon>Mytilus</taxon>
    </lineage>
</organism>
<dbReference type="EMBL" id="CACVKT020007640">
    <property type="protein sequence ID" value="CAC5409119.1"/>
    <property type="molecule type" value="Genomic_DNA"/>
</dbReference>
<dbReference type="AlphaFoldDB" id="A0A6J8DLZ7"/>
<proteinExistence type="predicted"/>
<evidence type="ECO:0000259" key="3">
    <source>
        <dbReference type="PROSITE" id="PS50103"/>
    </source>
</evidence>
<keyword evidence="5" id="KW-1185">Reference proteome</keyword>
<dbReference type="InterPro" id="IPR000571">
    <property type="entry name" value="Znf_CCCH"/>
</dbReference>
<evidence type="ECO:0000256" key="1">
    <source>
        <dbReference type="PROSITE-ProRule" id="PRU00723"/>
    </source>
</evidence>
<evidence type="ECO:0000256" key="2">
    <source>
        <dbReference type="SAM" id="MobiDB-lite"/>
    </source>
</evidence>
<accession>A0A6J8DLZ7</accession>
<dbReference type="GO" id="GO:0008270">
    <property type="term" value="F:zinc ion binding"/>
    <property type="evidence" value="ECO:0007669"/>
    <property type="project" value="UniProtKB-KW"/>
</dbReference>
<dbReference type="Proteomes" id="UP000507470">
    <property type="component" value="Unassembled WGS sequence"/>
</dbReference>
<name>A0A6J8DLZ7_MYTCO</name>
<evidence type="ECO:0000313" key="4">
    <source>
        <dbReference type="EMBL" id="CAC5409119.1"/>
    </source>
</evidence>
<keyword evidence="1" id="KW-0862">Zinc</keyword>
<dbReference type="PROSITE" id="PS50103">
    <property type="entry name" value="ZF_C3H1"/>
    <property type="match status" value="1"/>
</dbReference>